<dbReference type="EMBL" id="LNYA01000003">
    <property type="protein sequence ID" value="KTC99491.1"/>
    <property type="molecule type" value="Genomic_DNA"/>
</dbReference>
<name>A0A0W0TUR9_LEGER</name>
<dbReference type="GO" id="GO:0005524">
    <property type="term" value="F:ATP binding"/>
    <property type="evidence" value="ECO:0007669"/>
    <property type="project" value="InterPro"/>
</dbReference>
<dbReference type="STRING" id="448.Lery_0392"/>
<dbReference type="GO" id="GO:0016887">
    <property type="term" value="F:ATP hydrolysis activity"/>
    <property type="evidence" value="ECO:0007669"/>
    <property type="project" value="InterPro"/>
</dbReference>
<feature type="domain" description="Bacterial type II secretion system protein E" evidence="2">
    <location>
        <begin position="193"/>
        <end position="207"/>
    </location>
</feature>
<comment type="caution">
    <text evidence="3">The sequence shown here is derived from an EMBL/GenBank/DDBJ whole genome shotgun (WGS) entry which is preliminary data.</text>
</comment>
<dbReference type="Proteomes" id="UP000054773">
    <property type="component" value="Unassembled WGS sequence"/>
</dbReference>
<dbReference type="NCBIfam" id="TIGR01420">
    <property type="entry name" value="pilT_fam"/>
    <property type="match status" value="1"/>
</dbReference>
<comment type="similarity">
    <text evidence="1">Belongs to the GSP E family.</text>
</comment>
<sequence length="372" mass="41724">MDITPFFKLMVDRGASDLFFSVGAPPNIKIEGITSPIGQAPLKSQQMAEIAASIMNDEQRKEFEATMELNMAISIGGIGRFRVNLFRQRGETAMVVRYIKGIIPTIEELQLPAVLNSIVMELRGLVLVVGSTSSGKSTTLAAMIDYRNENHRGHILTIEDPIEYLYKHKKSIVDQREVGIDTLDYDNALKNAMREAPDVILIGEIRDRNTMKHAISYAETGHLCLSTLHANNANQTMDRILNFFPEDARHQLLLDLSLNLRAIISLRLIPGLHNQRVPAVEIMINSPYIADLIEKGKVDEIKEVMARSREQGMQTFDQALFDLYKAGKISKENAIRFADSKNNVGLQIRLSEERGIGGEVDLTIEEDEKSKF</sequence>
<accession>A0A0W0TUR9</accession>
<reference evidence="3 4" key="1">
    <citation type="submission" date="2015-11" db="EMBL/GenBank/DDBJ databases">
        <title>Genomic analysis of 38 Legionella species identifies large and diverse effector repertoires.</title>
        <authorList>
            <person name="Burstein D."/>
            <person name="Amaro F."/>
            <person name="Zusman T."/>
            <person name="Lifshitz Z."/>
            <person name="Cohen O."/>
            <person name="Gilbert J.A."/>
            <person name="Pupko T."/>
            <person name="Shuman H.A."/>
            <person name="Segal G."/>
        </authorList>
    </citation>
    <scope>NUCLEOTIDE SEQUENCE [LARGE SCALE GENOMIC DNA]</scope>
    <source>
        <strain evidence="3 4">SE-32A-C8</strain>
    </source>
</reference>
<gene>
    <name evidence="3" type="primary">uptC</name>
    <name evidence="3" type="ORF">Lery_0392</name>
</gene>
<organism evidence="3 4">
    <name type="scientific">Legionella erythra</name>
    <dbReference type="NCBI Taxonomy" id="448"/>
    <lineage>
        <taxon>Bacteria</taxon>
        <taxon>Pseudomonadati</taxon>
        <taxon>Pseudomonadota</taxon>
        <taxon>Gammaproteobacteria</taxon>
        <taxon>Legionellales</taxon>
        <taxon>Legionellaceae</taxon>
        <taxon>Legionella</taxon>
    </lineage>
</organism>
<dbReference type="OrthoDB" id="9804785at2"/>
<dbReference type="CDD" id="cd01131">
    <property type="entry name" value="PilT"/>
    <property type="match status" value="1"/>
</dbReference>
<protein>
    <submittedName>
        <fullName evidence="3">Type II secretion system protein</fullName>
    </submittedName>
</protein>
<dbReference type="PROSITE" id="PS00662">
    <property type="entry name" value="T2SP_E"/>
    <property type="match status" value="1"/>
</dbReference>
<dbReference type="PANTHER" id="PTHR30486:SF12">
    <property type="entry name" value="TYPE IV PILUS ATPASE PILU"/>
    <property type="match status" value="1"/>
</dbReference>
<proteinExistence type="inferred from homology"/>
<evidence type="ECO:0000259" key="2">
    <source>
        <dbReference type="PROSITE" id="PS00662"/>
    </source>
</evidence>
<dbReference type="PANTHER" id="PTHR30486">
    <property type="entry name" value="TWITCHING MOTILITY PROTEIN PILT"/>
    <property type="match status" value="1"/>
</dbReference>
<dbReference type="SUPFAM" id="SSF52540">
    <property type="entry name" value="P-loop containing nucleoside triphosphate hydrolases"/>
    <property type="match status" value="1"/>
</dbReference>
<dbReference type="RefSeq" id="WP_058525566.1">
    <property type="nucleotide sequence ID" value="NZ_CAAAHY010000001.1"/>
</dbReference>
<dbReference type="PATRIC" id="fig|448.7.peg.408"/>
<dbReference type="Gene3D" id="3.40.50.300">
    <property type="entry name" value="P-loop containing nucleotide triphosphate hydrolases"/>
    <property type="match status" value="1"/>
</dbReference>
<keyword evidence="4" id="KW-1185">Reference proteome</keyword>
<dbReference type="InterPro" id="IPR027417">
    <property type="entry name" value="P-loop_NTPase"/>
</dbReference>
<evidence type="ECO:0000313" key="4">
    <source>
        <dbReference type="Proteomes" id="UP000054773"/>
    </source>
</evidence>
<dbReference type="InterPro" id="IPR001482">
    <property type="entry name" value="T2SS/T4SS_dom"/>
</dbReference>
<evidence type="ECO:0000256" key="1">
    <source>
        <dbReference type="ARBA" id="ARBA00006611"/>
    </source>
</evidence>
<dbReference type="Pfam" id="PF00437">
    <property type="entry name" value="T2SSE"/>
    <property type="match status" value="1"/>
</dbReference>
<dbReference type="AlphaFoldDB" id="A0A0W0TUR9"/>
<dbReference type="Gene3D" id="3.30.450.90">
    <property type="match status" value="1"/>
</dbReference>
<dbReference type="InterPro" id="IPR050921">
    <property type="entry name" value="T4SS_GSP_E_ATPase"/>
</dbReference>
<dbReference type="InterPro" id="IPR006321">
    <property type="entry name" value="PilT/PilU"/>
</dbReference>
<evidence type="ECO:0000313" key="3">
    <source>
        <dbReference type="EMBL" id="KTC99491.1"/>
    </source>
</evidence>